<sequence>MKRAGRVRGGAVQFSMRRYELGLSCFM</sequence>
<dbReference type="AlphaFoldDB" id="A0A0E9VXQ0"/>
<accession>A0A0E9VXQ0</accession>
<reference evidence="1" key="2">
    <citation type="journal article" date="2015" name="Fish Shellfish Immunol.">
        <title>Early steps in the European eel (Anguilla anguilla)-Vibrio vulnificus interaction in the gills: Role of the RtxA13 toxin.</title>
        <authorList>
            <person name="Callol A."/>
            <person name="Pajuelo D."/>
            <person name="Ebbesson L."/>
            <person name="Teles M."/>
            <person name="MacKenzie S."/>
            <person name="Amaro C."/>
        </authorList>
    </citation>
    <scope>NUCLEOTIDE SEQUENCE</scope>
</reference>
<name>A0A0E9VXQ0_ANGAN</name>
<organism evidence="1">
    <name type="scientific">Anguilla anguilla</name>
    <name type="common">European freshwater eel</name>
    <name type="synonym">Muraena anguilla</name>
    <dbReference type="NCBI Taxonomy" id="7936"/>
    <lineage>
        <taxon>Eukaryota</taxon>
        <taxon>Metazoa</taxon>
        <taxon>Chordata</taxon>
        <taxon>Craniata</taxon>
        <taxon>Vertebrata</taxon>
        <taxon>Euteleostomi</taxon>
        <taxon>Actinopterygii</taxon>
        <taxon>Neopterygii</taxon>
        <taxon>Teleostei</taxon>
        <taxon>Anguilliformes</taxon>
        <taxon>Anguillidae</taxon>
        <taxon>Anguilla</taxon>
    </lineage>
</organism>
<dbReference type="EMBL" id="GBXM01025761">
    <property type="protein sequence ID" value="JAH82816.1"/>
    <property type="molecule type" value="Transcribed_RNA"/>
</dbReference>
<reference evidence="1" key="1">
    <citation type="submission" date="2014-11" db="EMBL/GenBank/DDBJ databases">
        <authorList>
            <person name="Amaro Gonzalez C."/>
        </authorList>
    </citation>
    <scope>NUCLEOTIDE SEQUENCE</scope>
</reference>
<proteinExistence type="predicted"/>
<protein>
    <submittedName>
        <fullName evidence="1">Uncharacterized protein</fullName>
    </submittedName>
</protein>
<evidence type="ECO:0000313" key="1">
    <source>
        <dbReference type="EMBL" id="JAH82816.1"/>
    </source>
</evidence>